<gene>
    <name evidence="5" type="ORF">GGQ88_001682</name>
</gene>
<feature type="domain" description="Glycosyltransferase 2-like" evidence="4">
    <location>
        <begin position="34"/>
        <end position="175"/>
    </location>
</feature>
<evidence type="ECO:0000256" key="3">
    <source>
        <dbReference type="ARBA" id="ARBA00022679"/>
    </source>
</evidence>
<comment type="similarity">
    <text evidence="1">Belongs to the glycosyltransferase 2 family.</text>
</comment>
<sequence length="363" mass="39729">MQYRNMQKPIFAMVLQGVIVYLAPMTVSPPQIGVAIVAYQSAPVILACLESLFRSEGASLRVVVTDNACTDQTVDLIRAWALENADRVTFQEAVLGEISVATADLTLVRSPVNGGFAYACNTGLRLLTPIEGLDLFWLVNPDCEVLPDTAAQFIRGASQGEFSLMGGRTIFRNNPDIVQTDGGRVSRLTGVCKSVNWGVPLRQAAMPSDTEIDFITGANCVASRKFIEAAGYMVEDYFIYYEEVDWAFRRGALPLRQVPEAVILHDGGTVIGSGSLNRLPSPFSTYFNSRNRIRFVRRFMPTALPLAYAFILLQSLRNVKRGALPQAKAALAGALGFKPPANVREFVAKSAWDHAFTALVDRP</sequence>
<evidence type="ECO:0000259" key="4">
    <source>
        <dbReference type="Pfam" id="PF00535"/>
    </source>
</evidence>
<name>A0A7W6EVQ3_9SPHN</name>
<dbReference type="Pfam" id="PF00535">
    <property type="entry name" value="Glycos_transf_2"/>
    <property type="match status" value="1"/>
</dbReference>
<keyword evidence="2" id="KW-0328">Glycosyltransferase</keyword>
<dbReference type="Proteomes" id="UP000562395">
    <property type="component" value="Unassembled WGS sequence"/>
</dbReference>
<keyword evidence="3" id="KW-0808">Transferase</keyword>
<dbReference type="AlphaFoldDB" id="A0A7W6EVQ3"/>
<reference evidence="5 6" key="1">
    <citation type="submission" date="2020-08" db="EMBL/GenBank/DDBJ databases">
        <title>Genomic Encyclopedia of Type Strains, Phase IV (KMG-IV): sequencing the most valuable type-strain genomes for metagenomic binning, comparative biology and taxonomic classification.</title>
        <authorList>
            <person name="Goeker M."/>
        </authorList>
    </citation>
    <scope>NUCLEOTIDE SEQUENCE [LARGE SCALE GENOMIC DNA]</scope>
    <source>
        <strain evidence="5 6">DSM 14552</strain>
    </source>
</reference>
<organism evidence="5 6">
    <name type="scientific">Novosphingobium hassiacum</name>
    <dbReference type="NCBI Taxonomy" id="173676"/>
    <lineage>
        <taxon>Bacteria</taxon>
        <taxon>Pseudomonadati</taxon>
        <taxon>Pseudomonadota</taxon>
        <taxon>Alphaproteobacteria</taxon>
        <taxon>Sphingomonadales</taxon>
        <taxon>Sphingomonadaceae</taxon>
        <taxon>Novosphingobium</taxon>
    </lineage>
</organism>
<keyword evidence="6" id="KW-1185">Reference proteome</keyword>
<dbReference type="InterPro" id="IPR001173">
    <property type="entry name" value="Glyco_trans_2-like"/>
</dbReference>
<dbReference type="Gene3D" id="3.90.550.10">
    <property type="entry name" value="Spore Coat Polysaccharide Biosynthesis Protein SpsA, Chain A"/>
    <property type="match status" value="1"/>
</dbReference>
<dbReference type="InterPro" id="IPR029044">
    <property type="entry name" value="Nucleotide-diphossugar_trans"/>
</dbReference>
<evidence type="ECO:0000256" key="2">
    <source>
        <dbReference type="ARBA" id="ARBA00022676"/>
    </source>
</evidence>
<dbReference type="PANTHER" id="PTHR43179">
    <property type="entry name" value="RHAMNOSYLTRANSFERASE WBBL"/>
    <property type="match status" value="1"/>
</dbReference>
<dbReference type="SUPFAM" id="SSF53448">
    <property type="entry name" value="Nucleotide-diphospho-sugar transferases"/>
    <property type="match status" value="1"/>
</dbReference>
<dbReference type="PANTHER" id="PTHR43179:SF12">
    <property type="entry name" value="GALACTOFURANOSYLTRANSFERASE GLFT2"/>
    <property type="match status" value="1"/>
</dbReference>
<evidence type="ECO:0000313" key="6">
    <source>
        <dbReference type="Proteomes" id="UP000562395"/>
    </source>
</evidence>
<evidence type="ECO:0000256" key="1">
    <source>
        <dbReference type="ARBA" id="ARBA00006739"/>
    </source>
</evidence>
<comment type="caution">
    <text evidence="5">The sequence shown here is derived from an EMBL/GenBank/DDBJ whole genome shotgun (WGS) entry which is preliminary data.</text>
</comment>
<dbReference type="EMBL" id="JACICY010000003">
    <property type="protein sequence ID" value="MBB3860416.1"/>
    <property type="molecule type" value="Genomic_DNA"/>
</dbReference>
<proteinExistence type="inferred from homology"/>
<protein>
    <recommendedName>
        <fullName evidence="4">Glycosyltransferase 2-like domain-containing protein</fullName>
    </recommendedName>
</protein>
<accession>A0A7W6EVQ3</accession>
<dbReference type="GO" id="GO:0016757">
    <property type="term" value="F:glycosyltransferase activity"/>
    <property type="evidence" value="ECO:0007669"/>
    <property type="project" value="UniProtKB-KW"/>
</dbReference>
<evidence type="ECO:0000313" key="5">
    <source>
        <dbReference type="EMBL" id="MBB3860416.1"/>
    </source>
</evidence>